<dbReference type="GO" id="GO:0009279">
    <property type="term" value="C:cell outer membrane"/>
    <property type="evidence" value="ECO:0007669"/>
    <property type="project" value="UniProtKB-SubCell"/>
</dbReference>
<dbReference type="Gene3D" id="2.60.40.1120">
    <property type="entry name" value="Carboxypeptidase-like, regulatory domain"/>
    <property type="match status" value="1"/>
</dbReference>
<dbReference type="EMBL" id="CP002545">
    <property type="protein sequence ID" value="ADY52937.1"/>
    <property type="molecule type" value="Genomic_DNA"/>
</dbReference>
<evidence type="ECO:0000259" key="2">
    <source>
        <dbReference type="Pfam" id="PF07715"/>
    </source>
</evidence>
<dbReference type="SUPFAM" id="SSF49464">
    <property type="entry name" value="Carboxypeptidase regulatory domain-like"/>
    <property type="match status" value="1"/>
</dbReference>
<dbReference type="Proteomes" id="UP000000310">
    <property type="component" value="Chromosome"/>
</dbReference>
<dbReference type="STRING" id="762903.Pedsa_2389"/>
<sequence length="1130" mass="126165">MKKSLLVNRVRLFTLTIMKLSTLVYIAICSLSTLTVANTKTYGQRTNSTNISMDLKRVTLAEALQKIADAAGKRIAYADNLLDKSKIVDFKTENNNLLESLENLLKPYNLTVTEVDNVLIVKRNRLTAAEALNLQQEKRRISGTVKDSLGAPLVGVAIKHKNNPSLGTSTDINGNFIIDVSENTVLVFSYIGFRDQEMAVKGKSVLNVKLQEADSFLEQVTVVGYGTQKKISLVGAQVTISPTELKLPVRNLTNSLGGRVAGVVSVQRSGEPGGDNADIWIRGISTFSSSMSKPLVLVDGVPRSFSDVDPEDIESFSVLKDASATAVYGVRGANGVIIINTKNGLPGKPKFNVRYNEAVTKFTKIPEFADGVTYMELSNEALTTRGYQPRYSAEAIEATRTQSDPYLYPNVNWYKEIFNDFGSNRTLNLNINGGNDLTTYYVSTSYFDEKGLYKTDDLAKYDAQVRFKRYNLTSNLTVKPFRRTTVKLGIQGYLANVNYPGSNSADIFEKAFFMTPILHPVKYEDGRVADAATSSVQNPWALLTQTGYANQWKNQLFSNLRVIQDLDFITKGLSVTGMFSFDAYNYVSLRRTKTPDTWLANGRDADGNLNLQLTRTGTEYLAYARNNNGSRTIYNEAAINYSRSFGKHDVGGMLLYNQSDEVNTQAATLEESLPFRFRGLAGRTTYAYKNKYFAELNFGYNGSENFLPSKRYGFFPSVGLAWVVSQEKFFEGLKDKVQLAKIRFSHGLVGNSNIGGRRFAYLGTVEQLGTSYQFGKSPTNYSGQDIGEYAVDVTWETSKKTNLGLDIWTLKNALNVQVDIFKEYREGSFLRRSSLPGYIGMRNNPYGNVGIIDNRGIEGSLTYSKKLTEDFSLQLMGNFSFNRNKIIEDDKPDPIYPWLATKGRKVGQRFGYIALGFFESNEEIANSPLQSGDVRPGDLKFKDLNGDGVINSYDYAPIGYGQVPEIIYGFGFTLGYKAFSISTLFQGVGNMDIWLNGEGLIPFQQGLSRGNMFNNVDNRWTIDNPNPSALYPRLSSGTINDNYTRSSWWIQNGRYLRLKTLQFSYKLPKQFVKRFNLQNADVFFQGVNLLTFSPFKLWDAELGDGSNSAYPGGARYPNTAAYSIGFNFNF</sequence>
<evidence type="ECO:0000313" key="4">
    <source>
        <dbReference type="Proteomes" id="UP000000310"/>
    </source>
</evidence>
<protein>
    <submittedName>
        <fullName evidence="3">TonB-dependent receptor plug</fullName>
    </submittedName>
</protein>
<dbReference type="Gene3D" id="2.170.130.10">
    <property type="entry name" value="TonB-dependent receptor, plug domain"/>
    <property type="match status" value="1"/>
</dbReference>
<dbReference type="Pfam" id="PF13715">
    <property type="entry name" value="CarbopepD_reg_2"/>
    <property type="match status" value="1"/>
</dbReference>
<dbReference type="InterPro" id="IPR023997">
    <property type="entry name" value="TonB-dep_OMP_SusC/RagA_CS"/>
</dbReference>
<dbReference type="InterPro" id="IPR008969">
    <property type="entry name" value="CarboxyPept-like_regulatory"/>
</dbReference>
<keyword evidence="3" id="KW-0675">Receptor</keyword>
<dbReference type="FunFam" id="2.170.130.10:FF:000003">
    <property type="entry name" value="SusC/RagA family TonB-linked outer membrane protein"/>
    <property type="match status" value="1"/>
</dbReference>
<dbReference type="RefSeq" id="WP_013633423.1">
    <property type="nucleotide sequence ID" value="NC_015177.1"/>
</dbReference>
<keyword evidence="1" id="KW-0812">Transmembrane</keyword>
<organism evidence="3 4">
    <name type="scientific">Pseudopedobacter saltans (strain ATCC 51119 / DSM 12145 / JCM 21818 / CCUG 39354 / LMG 10337 / NBRC 100064 / NCIMB 13643)</name>
    <name type="common">Pedobacter saltans</name>
    <dbReference type="NCBI Taxonomy" id="762903"/>
    <lineage>
        <taxon>Bacteria</taxon>
        <taxon>Pseudomonadati</taxon>
        <taxon>Bacteroidota</taxon>
        <taxon>Sphingobacteriia</taxon>
        <taxon>Sphingobacteriales</taxon>
        <taxon>Sphingobacteriaceae</taxon>
        <taxon>Pseudopedobacter</taxon>
    </lineage>
</organism>
<dbReference type="HOGENOM" id="CLU_004317_1_0_10"/>
<dbReference type="SUPFAM" id="SSF56935">
    <property type="entry name" value="Porins"/>
    <property type="match status" value="1"/>
</dbReference>
<keyword evidence="1" id="KW-1134">Transmembrane beta strand</keyword>
<dbReference type="KEGG" id="psn:Pedsa_2389"/>
<dbReference type="PROSITE" id="PS52016">
    <property type="entry name" value="TONB_DEPENDENT_REC_3"/>
    <property type="match status" value="1"/>
</dbReference>
<dbReference type="InterPro" id="IPR039426">
    <property type="entry name" value="TonB-dep_rcpt-like"/>
</dbReference>
<dbReference type="eggNOG" id="COG1629">
    <property type="taxonomic scope" value="Bacteria"/>
</dbReference>
<dbReference type="InterPro" id="IPR037066">
    <property type="entry name" value="Plug_dom_sf"/>
</dbReference>
<feature type="domain" description="TonB-dependent receptor plug" evidence="2">
    <location>
        <begin position="240"/>
        <end position="336"/>
    </location>
</feature>
<reference evidence="4" key="2">
    <citation type="submission" date="2011-02" db="EMBL/GenBank/DDBJ databases">
        <title>The complete genome of Pedobacter saltans DSM 12145.</title>
        <authorList>
            <consortium name="US DOE Joint Genome Institute (JGI-PGF)"/>
            <person name="Lucas S."/>
            <person name="Copeland A."/>
            <person name="Lapidus A."/>
            <person name="Bruce D."/>
            <person name="Goodwin L."/>
            <person name="Pitluck S."/>
            <person name="Kyrpides N."/>
            <person name="Mavromatis K."/>
            <person name="Pagani I."/>
            <person name="Ivanova N."/>
            <person name="Ovchinnikova G."/>
            <person name="Lu M."/>
            <person name="Detter J.C."/>
            <person name="Han C."/>
            <person name="Land M."/>
            <person name="Hauser L."/>
            <person name="Markowitz V."/>
            <person name="Cheng J.-F."/>
            <person name="Hugenholtz P."/>
            <person name="Woyke T."/>
            <person name="Wu D."/>
            <person name="Tindall B."/>
            <person name="Pomrenke H.G."/>
            <person name="Brambilla E."/>
            <person name="Klenk H.-P."/>
            <person name="Eisen J.A."/>
        </authorList>
    </citation>
    <scope>NUCLEOTIDE SEQUENCE [LARGE SCALE GENOMIC DNA]</scope>
    <source>
        <strain evidence="4">ATCC 51119 / DSM 12145 / JCM 21818 / LMG 10337 / NBRC 100064 / NCIMB 13643</strain>
    </source>
</reference>
<dbReference type="InterPro" id="IPR023996">
    <property type="entry name" value="TonB-dep_OMP_SusC/RagA"/>
</dbReference>
<dbReference type="Pfam" id="PF07715">
    <property type="entry name" value="Plug"/>
    <property type="match status" value="1"/>
</dbReference>
<name>F0SE11_PSESL</name>
<accession>F0SE11</accession>
<comment type="similarity">
    <text evidence="1">Belongs to the TonB-dependent receptor family.</text>
</comment>
<keyword evidence="4" id="KW-1185">Reference proteome</keyword>
<dbReference type="NCBIfam" id="TIGR04057">
    <property type="entry name" value="SusC_RagA_signa"/>
    <property type="match status" value="1"/>
</dbReference>
<dbReference type="InterPro" id="IPR012910">
    <property type="entry name" value="Plug_dom"/>
</dbReference>
<evidence type="ECO:0000313" key="3">
    <source>
        <dbReference type="EMBL" id="ADY52937.1"/>
    </source>
</evidence>
<dbReference type="NCBIfam" id="TIGR04056">
    <property type="entry name" value="OMP_RagA_SusC"/>
    <property type="match status" value="1"/>
</dbReference>
<proteinExistence type="inferred from homology"/>
<keyword evidence="1" id="KW-0813">Transport</keyword>
<evidence type="ECO:0000256" key="1">
    <source>
        <dbReference type="PROSITE-ProRule" id="PRU01360"/>
    </source>
</evidence>
<keyword evidence="1" id="KW-0472">Membrane</keyword>
<reference evidence="3 4" key="1">
    <citation type="journal article" date="2011" name="Stand. Genomic Sci.">
        <title>Complete genome sequence of the gliding, heparinolytic Pedobacter saltans type strain (113).</title>
        <authorList>
            <person name="Liolios K."/>
            <person name="Sikorski J."/>
            <person name="Lu M."/>
            <person name="Nolan M."/>
            <person name="Lapidus A."/>
            <person name="Lucas S."/>
            <person name="Hammon N."/>
            <person name="Deshpande S."/>
            <person name="Cheng J.F."/>
            <person name="Tapia R."/>
            <person name="Han C."/>
            <person name="Goodwin L."/>
            <person name="Pitluck S."/>
            <person name="Huntemann M."/>
            <person name="Ivanova N."/>
            <person name="Pagani I."/>
            <person name="Mavromatis K."/>
            <person name="Ovchinikova G."/>
            <person name="Pati A."/>
            <person name="Chen A."/>
            <person name="Palaniappan K."/>
            <person name="Land M."/>
            <person name="Hauser L."/>
            <person name="Brambilla E.M."/>
            <person name="Kotsyurbenko O."/>
            <person name="Rohde M."/>
            <person name="Tindall B.J."/>
            <person name="Abt B."/>
            <person name="Goker M."/>
            <person name="Detter J.C."/>
            <person name="Woyke T."/>
            <person name="Bristow J."/>
            <person name="Eisen J.A."/>
            <person name="Markowitz V."/>
            <person name="Hugenholtz P."/>
            <person name="Klenk H.P."/>
            <person name="Kyrpides N.C."/>
        </authorList>
    </citation>
    <scope>NUCLEOTIDE SEQUENCE [LARGE SCALE GENOMIC DNA]</scope>
    <source>
        <strain evidence="4">ATCC 51119 / DSM 12145 / JCM 21818 / LMG 10337 / NBRC 100064 / NCIMB 13643</strain>
    </source>
</reference>
<keyword evidence="1" id="KW-0998">Cell outer membrane</keyword>
<gene>
    <name evidence="3" type="ordered locus">Pedsa_2389</name>
</gene>
<dbReference type="AlphaFoldDB" id="F0SE11"/>
<comment type="subcellular location">
    <subcellularLocation>
        <location evidence="1">Cell outer membrane</location>
        <topology evidence="1">Multi-pass membrane protein</topology>
    </subcellularLocation>
</comment>